<feature type="transmembrane region" description="Helical" evidence="1">
    <location>
        <begin position="355"/>
        <end position="379"/>
    </location>
</feature>
<keyword evidence="4" id="KW-1185">Reference proteome</keyword>
<accession>A0A3R7GSQ1</accession>
<dbReference type="EMBL" id="RAPO01000010">
    <property type="protein sequence ID" value="RKD86241.1"/>
    <property type="molecule type" value="Genomic_DNA"/>
</dbReference>
<sequence length="604" mass="65264">MSTARGGSDSPDTDRSGERRSTIGAFFRATYDCDALPRAVVRELTQRAGHNPVGQDGERRWRIDHSFGLYQIHVTYDLSAGTVTVLRRIHLLVRFAIALLVAAVGFGIVLEWRIGLNGGLLGGVILALLLSDLATVPSLESATLRSFGLAPGYYLVLGAMLAAAAASPDVQWWFTGGLGVVIGLLLAVQYARGASFPLLSFPTPDRAPAQLRIVLVGFAVPITVILLLTPVTALWALVPGTLAFVLSIGGCAYATVLLGFACRLQIKDLERSEFAVFPSDAERYLFLLTYLALNLLLVRELLWGVNLVSAAVLDVAVLDGYELAGAATDLVDIVRRQIGVAVTIGGRTIDPVSGIAVAAPFAPLIAVVGCWCVFVGHAISSRLRTGAAREFVWTAPDGTAVPVRVVEDDQPYAGVKGRVFGFQPYVVVSSPIVDTFDEAERDAVLAHELYHLRNRDPVVNAVATATALFLFGGRNAFLVFYEYPRIEREADSFAVELTSARAVRDALERIWDWQARSTIAGRRQGTGPHPAATAASNGKRRTRWIERLPGGTRLHTWISDAGRDLGAFYRLFYGDVLLGNAHPALSERIEQLRHEEAAGPVDSE</sequence>
<dbReference type="InterPro" id="IPR008756">
    <property type="entry name" value="Peptidase_M56"/>
</dbReference>
<feature type="transmembrane region" description="Helical" evidence="1">
    <location>
        <begin position="213"/>
        <end position="236"/>
    </location>
</feature>
<feature type="transmembrane region" description="Helical" evidence="1">
    <location>
        <begin position="147"/>
        <end position="166"/>
    </location>
</feature>
<dbReference type="Proteomes" id="UP000283805">
    <property type="component" value="Unassembled WGS sequence"/>
</dbReference>
<keyword evidence="1" id="KW-0812">Transmembrane</keyword>
<gene>
    <name evidence="3" type="ORF">ATJ93_4658</name>
</gene>
<evidence type="ECO:0000259" key="2">
    <source>
        <dbReference type="Pfam" id="PF05569"/>
    </source>
</evidence>
<name>A0A3R7GSQ1_9EURY</name>
<organism evidence="3 4">
    <name type="scientific">Halopiger aswanensis</name>
    <dbReference type="NCBI Taxonomy" id="148449"/>
    <lineage>
        <taxon>Archaea</taxon>
        <taxon>Methanobacteriati</taxon>
        <taxon>Methanobacteriota</taxon>
        <taxon>Stenosarchaea group</taxon>
        <taxon>Halobacteria</taxon>
        <taxon>Halobacteriales</taxon>
        <taxon>Natrialbaceae</taxon>
        <taxon>Halopiger</taxon>
    </lineage>
</organism>
<comment type="caution">
    <text evidence="3">The sequence shown here is derived from an EMBL/GenBank/DDBJ whole genome shotgun (WGS) entry which is preliminary data.</text>
</comment>
<feature type="transmembrane region" description="Helical" evidence="1">
    <location>
        <begin position="116"/>
        <end position="135"/>
    </location>
</feature>
<protein>
    <submittedName>
        <fullName evidence="3">BlaR1 peptidase M56</fullName>
    </submittedName>
</protein>
<feature type="transmembrane region" description="Helical" evidence="1">
    <location>
        <begin position="172"/>
        <end position="192"/>
    </location>
</feature>
<evidence type="ECO:0000313" key="3">
    <source>
        <dbReference type="EMBL" id="RKD86241.1"/>
    </source>
</evidence>
<dbReference type="Pfam" id="PF05569">
    <property type="entry name" value="Peptidase_M56"/>
    <property type="match status" value="1"/>
</dbReference>
<keyword evidence="1" id="KW-1133">Transmembrane helix</keyword>
<dbReference type="AlphaFoldDB" id="A0A3R7GSQ1"/>
<dbReference type="OrthoDB" id="28389at2157"/>
<dbReference type="Gene3D" id="3.30.2010.10">
    <property type="entry name" value="Metalloproteases ('zincins'), catalytic domain"/>
    <property type="match status" value="1"/>
</dbReference>
<feature type="transmembrane region" description="Helical" evidence="1">
    <location>
        <begin position="91"/>
        <end position="110"/>
    </location>
</feature>
<proteinExistence type="predicted"/>
<dbReference type="CDD" id="cd07326">
    <property type="entry name" value="M56_BlaR1_MecR1_like"/>
    <property type="match status" value="1"/>
</dbReference>
<dbReference type="RefSeq" id="WP_120246930.1">
    <property type="nucleotide sequence ID" value="NZ_RAPO01000010.1"/>
</dbReference>
<feature type="transmembrane region" description="Helical" evidence="1">
    <location>
        <begin position="284"/>
        <end position="305"/>
    </location>
</feature>
<feature type="transmembrane region" description="Helical" evidence="1">
    <location>
        <begin position="242"/>
        <end position="264"/>
    </location>
</feature>
<keyword evidence="1" id="KW-0472">Membrane</keyword>
<evidence type="ECO:0000313" key="4">
    <source>
        <dbReference type="Proteomes" id="UP000283805"/>
    </source>
</evidence>
<reference evidence="3 4" key="1">
    <citation type="submission" date="2018-09" db="EMBL/GenBank/DDBJ databases">
        <title>Genomic Encyclopedia of Archaeal and Bacterial Type Strains, Phase II (KMG-II): from individual species to whole genera.</title>
        <authorList>
            <person name="Goeker M."/>
        </authorList>
    </citation>
    <scope>NUCLEOTIDE SEQUENCE [LARGE SCALE GENOMIC DNA]</scope>
    <source>
        <strain evidence="3 4">DSM 13151</strain>
    </source>
</reference>
<feature type="domain" description="Peptidase M56" evidence="2">
    <location>
        <begin position="422"/>
        <end position="466"/>
    </location>
</feature>
<evidence type="ECO:0000256" key="1">
    <source>
        <dbReference type="SAM" id="Phobius"/>
    </source>
</evidence>